<accession>A0A0G2A3E0</accession>
<dbReference type="PANTHER" id="PTHR35024">
    <property type="entry name" value="HYPOTHETICAL CYTOSOLIC PROTEIN"/>
    <property type="match status" value="1"/>
</dbReference>
<dbReference type="Pfam" id="PF04519">
    <property type="entry name" value="Bactofilin"/>
    <property type="match status" value="1"/>
</dbReference>
<evidence type="ECO:0008006" key="5">
    <source>
        <dbReference type="Google" id="ProtNLM"/>
    </source>
</evidence>
<evidence type="ECO:0000256" key="1">
    <source>
        <dbReference type="ARBA" id="ARBA00044755"/>
    </source>
</evidence>
<dbReference type="EMBL" id="LCRB01000002">
    <property type="protein sequence ID" value="KKW26689.1"/>
    <property type="molecule type" value="Genomic_DNA"/>
</dbReference>
<reference evidence="3 4" key="1">
    <citation type="journal article" date="2015" name="Nature">
        <title>rRNA introns, odd ribosomes, and small enigmatic genomes across a large radiation of phyla.</title>
        <authorList>
            <person name="Brown C.T."/>
            <person name="Hug L.A."/>
            <person name="Thomas B.C."/>
            <person name="Sharon I."/>
            <person name="Castelle C.J."/>
            <person name="Singh A."/>
            <person name="Wilkins M.J."/>
            <person name="Williams K.H."/>
            <person name="Banfield J.F."/>
        </authorList>
    </citation>
    <scope>NUCLEOTIDE SEQUENCE [LARGE SCALE GENOMIC DNA]</scope>
</reference>
<evidence type="ECO:0000313" key="3">
    <source>
        <dbReference type="EMBL" id="KKW26689.1"/>
    </source>
</evidence>
<proteinExistence type="inferred from homology"/>
<organism evidence="3 4">
    <name type="scientific">candidate division Kazan bacterium GW2011_GWB1_52_7</name>
    <dbReference type="NCBI Taxonomy" id="1620414"/>
    <lineage>
        <taxon>Bacteria</taxon>
        <taxon>Bacteria division Kazan-3B-28</taxon>
    </lineage>
</organism>
<sequence length="141" mass="14698">MSKTRADFADFTNPDTIVGDGVMVDGTLKTAGDIQINGRFKGKLITDGDVVVGERAQILANINAQNVYVAGEVVGNINALGKLEIMETGCVEGDVSSSALAIEAGGVLKGSSAMHDTEREKPQVTPTYEVESSREPVGVDG</sequence>
<dbReference type="PANTHER" id="PTHR35024:SF4">
    <property type="entry name" value="POLYMER-FORMING CYTOSKELETAL PROTEIN"/>
    <property type="match status" value="1"/>
</dbReference>
<gene>
    <name evidence="3" type="ORF">VF00_C0002G0014</name>
</gene>
<comment type="similarity">
    <text evidence="1">Belongs to the bactofilin family.</text>
</comment>
<name>A0A0G2A3E0_UNCK3</name>
<feature type="region of interest" description="Disordered" evidence="2">
    <location>
        <begin position="111"/>
        <end position="141"/>
    </location>
</feature>
<evidence type="ECO:0000256" key="2">
    <source>
        <dbReference type="SAM" id="MobiDB-lite"/>
    </source>
</evidence>
<dbReference type="AlphaFoldDB" id="A0A0G2A3E0"/>
<dbReference type="Proteomes" id="UP000034913">
    <property type="component" value="Unassembled WGS sequence"/>
</dbReference>
<comment type="caution">
    <text evidence="3">The sequence shown here is derived from an EMBL/GenBank/DDBJ whole genome shotgun (WGS) entry which is preliminary data.</text>
</comment>
<dbReference type="InterPro" id="IPR007607">
    <property type="entry name" value="BacA/B"/>
</dbReference>
<evidence type="ECO:0000313" key="4">
    <source>
        <dbReference type="Proteomes" id="UP000034913"/>
    </source>
</evidence>
<protein>
    <recommendedName>
        <fullName evidence="5">Integral membrane protein CcmA involved in cell shape determination</fullName>
    </recommendedName>
</protein>